<dbReference type="RefSeq" id="WP_093949853.1">
    <property type="nucleotide sequence ID" value="NZ_NMUL01000023.1"/>
</dbReference>
<reference evidence="4" key="1">
    <citation type="submission" date="2017-07" db="EMBL/GenBank/DDBJ databases">
        <title>Comparative genome mining reveals phylogenetic distribution patterns of secondary metabolites in Amycolatopsis.</title>
        <authorList>
            <person name="Adamek M."/>
            <person name="Alanjary M."/>
            <person name="Sales-Ortells H."/>
            <person name="Goodfellow M."/>
            <person name="Bull A.T."/>
            <person name="Kalinowski J."/>
            <person name="Ziemert N."/>
        </authorList>
    </citation>
    <scope>NUCLEOTIDE SEQUENCE [LARGE SCALE GENOMIC DNA]</scope>
    <source>
        <strain evidence="4">H5</strain>
    </source>
</reference>
<dbReference type="InterPro" id="IPR003675">
    <property type="entry name" value="Rce1/LyrA-like_dom"/>
</dbReference>
<sequence>MSAITAWTRRHRLTVFFGLAFAVSWWAWPFYIAGISPTPFFACGPVVAAIVVIAVADGRAGYRDLFARLTHWRVGWTWWAVAVAMPLAVLAVASLANVTLWGAPAPGLGNLAWTDLGLVAAIRFVNPLDGPLGEEPGWRAYALPRLQEKWSPLRAGTTLGVVVALWHLPLVTSGLLAPFGLVVTFAITLVYVWLVNRTGGSALMALVFHVAQGSISYAALGFSGADADRMDWLTGALWCLIAFGVVTADRAAWRTAPAPAVIGHAHV</sequence>
<gene>
    <name evidence="3" type="ORF">CF165_24375</name>
</gene>
<name>A0A229T3C9_9PSEU</name>
<dbReference type="OrthoDB" id="3693644at2"/>
<accession>A0A229T3C9</accession>
<feature type="transmembrane region" description="Helical" evidence="1">
    <location>
        <begin position="12"/>
        <end position="32"/>
    </location>
</feature>
<keyword evidence="1" id="KW-0472">Membrane</keyword>
<evidence type="ECO:0000256" key="1">
    <source>
        <dbReference type="SAM" id="Phobius"/>
    </source>
</evidence>
<evidence type="ECO:0000259" key="2">
    <source>
        <dbReference type="Pfam" id="PF02517"/>
    </source>
</evidence>
<dbReference type="Pfam" id="PF02517">
    <property type="entry name" value="Rce1-like"/>
    <property type="match status" value="1"/>
</dbReference>
<feature type="transmembrane region" description="Helical" evidence="1">
    <location>
        <begin position="202"/>
        <end position="220"/>
    </location>
</feature>
<evidence type="ECO:0000313" key="4">
    <source>
        <dbReference type="Proteomes" id="UP000215199"/>
    </source>
</evidence>
<feature type="domain" description="CAAX prenyl protease 2/Lysostaphin resistance protein A-like" evidence="2">
    <location>
        <begin position="125"/>
        <end position="211"/>
    </location>
</feature>
<feature type="transmembrane region" description="Helical" evidence="1">
    <location>
        <begin position="175"/>
        <end position="195"/>
    </location>
</feature>
<feature type="transmembrane region" description="Helical" evidence="1">
    <location>
        <begin position="232"/>
        <end position="248"/>
    </location>
</feature>
<evidence type="ECO:0000313" key="3">
    <source>
        <dbReference type="EMBL" id="OXM65451.1"/>
    </source>
</evidence>
<dbReference type="EMBL" id="NMUL01000023">
    <property type="protein sequence ID" value="OXM65451.1"/>
    <property type="molecule type" value="Genomic_DNA"/>
</dbReference>
<feature type="transmembrane region" description="Helical" evidence="1">
    <location>
        <begin position="38"/>
        <end position="56"/>
    </location>
</feature>
<keyword evidence="1" id="KW-0812">Transmembrane</keyword>
<proteinExistence type="predicted"/>
<keyword evidence="1" id="KW-1133">Transmembrane helix</keyword>
<feature type="transmembrane region" description="Helical" evidence="1">
    <location>
        <begin position="76"/>
        <end position="96"/>
    </location>
</feature>
<keyword evidence="4" id="KW-1185">Reference proteome</keyword>
<dbReference type="Proteomes" id="UP000215199">
    <property type="component" value="Unassembled WGS sequence"/>
</dbReference>
<dbReference type="GO" id="GO:0004175">
    <property type="term" value="F:endopeptidase activity"/>
    <property type="evidence" value="ECO:0007669"/>
    <property type="project" value="UniProtKB-ARBA"/>
</dbReference>
<dbReference type="AlphaFoldDB" id="A0A229T3C9"/>
<organism evidence="3 4">
    <name type="scientific">Amycolatopsis vastitatis</name>
    <dbReference type="NCBI Taxonomy" id="1905142"/>
    <lineage>
        <taxon>Bacteria</taxon>
        <taxon>Bacillati</taxon>
        <taxon>Actinomycetota</taxon>
        <taxon>Actinomycetes</taxon>
        <taxon>Pseudonocardiales</taxon>
        <taxon>Pseudonocardiaceae</taxon>
        <taxon>Amycolatopsis</taxon>
    </lineage>
</organism>
<protein>
    <recommendedName>
        <fullName evidence="2">CAAX prenyl protease 2/Lysostaphin resistance protein A-like domain-containing protein</fullName>
    </recommendedName>
</protein>
<dbReference type="GO" id="GO:0080120">
    <property type="term" value="P:CAAX-box protein maturation"/>
    <property type="evidence" value="ECO:0007669"/>
    <property type="project" value="UniProtKB-ARBA"/>
</dbReference>
<comment type="caution">
    <text evidence="3">The sequence shown here is derived from an EMBL/GenBank/DDBJ whole genome shotgun (WGS) entry which is preliminary data.</text>
</comment>